<dbReference type="PANTHER" id="PTHR43448:SF7">
    <property type="entry name" value="4-HYDROXYBENZOATE SOLANESYLTRANSFERASE"/>
    <property type="match status" value="1"/>
</dbReference>
<accession>A0A564ZI87</accession>
<feature type="transmembrane region" description="Helical" evidence="14">
    <location>
        <begin position="244"/>
        <end position="267"/>
    </location>
</feature>
<feature type="transmembrane region" description="Helical" evidence="14">
    <location>
        <begin position="148"/>
        <end position="169"/>
    </location>
</feature>
<proteinExistence type="inferred from homology"/>
<dbReference type="AlphaFoldDB" id="A0A564ZI87"/>
<feature type="transmembrane region" description="Helical" evidence="14">
    <location>
        <begin position="123"/>
        <end position="141"/>
    </location>
</feature>
<feature type="transmembrane region" description="Helical" evidence="14">
    <location>
        <begin position="97"/>
        <end position="117"/>
    </location>
</feature>
<keyword evidence="9 14" id="KW-0472">Membrane</keyword>
<keyword evidence="5 14" id="KW-0808">Transferase</keyword>
<evidence type="ECO:0000256" key="6">
    <source>
        <dbReference type="ARBA" id="ARBA00022692"/>
    </source>
</evidence>
<keyword evidence="16" id="KW-1185">Reference proteome</keyword>
<reference evidence="15 16" key="1">
    <citation type="submission" date="2019-07" db="EMBL/GenBank/DDBJ databases">
        <authorList>
            <person name="Cremers G."/>
        </authorList>
    </citation>
    <scope>NUCLEOTIDE SEQUENCE [LARGE SCALE GENOMIC DNA]</scope>
</reference>
<comment type="similarity">
    <text evidence="14">Belongs to the UbiA prenyltransferase family. Protoheme IX farnesyltransferase subfamily.</text>
</comment>
<comment type="pathway">
    <text evidence="2 14">Porphyrin-containing compound metabolism; heme O biosynthesis; heme O from protoheme: step 1/1.</text>
</comment>
<organism evidence="15 16">
    <name type="scientific">Candidatus Methylomirabilis lanthanidiphila</name>
    <dbReference type="NCBI Taxonomy" id="2211376"/>
    <lineage>
        <taxon>Bacteria</taxon>
        <taxon>Candidatus Methylomirabilota</taxon>
        <taxon>Candidatus Methylomirabilia</taxon>
        <taxon>Candidatus Methylomirabilales</taxon>
        <taxon>Candidatus Methylomirabilaceae</taxon>
        <taxon>Candidatus Methylomirabilis</taxon>
    </lineage>
</organism>
<evidence type="ECO:0000256" key="13">
    <source>
        <dbReference type="ARBA" id="ARBA00047690"/>
    </source>
</evidence>
<evidence type="ECO:0000256" key="2">
    <source>
        <dbReference type="ARBA" id="ARBA00004919"/>
    </source>
</evidence>
<evidence type="ECO:0000256" key="9">
    <source>
        <dbReference type="ARBA" id="ARBA00023136"/>
    </source>
</evidence>
<evidence type="ECO:0000256" key="5">
    <source>
        <dbReference type="ARBA" id="ARBA00022679"/>
    </source>
</evidence>
<dbReference type="Gene3D" id="1.10.357.140">
    <property type="entry name" value="UbiA prenyltransferase"/>
    <property type="match status" value="1"/>
</dbReference>
<dbReference type="EC" id="2.5.1.141" evidence="3 14"/>
<evidence type="ECO:0000256" key="10">
    <source>
        <dbReference type="ARBA" id="ARBA00030253"/>
    </source>
</evidence>
<dbReference type="GO" id="GO:0008495">
    <property type="term" value="F:protoheme IX farnesyltransferase activity"/>
    <property type="evidence" value="ECO:0007669"/>
    <property type="project" value="UniProtKB-UniRule"/>
</dbReference>
<dbReference type="UniPathway" id="UPA00834">
    <property type="reaction ID" value="UER00712"/>
</dbReference>
<name>A0A564ZI87_9BACT</name>
<dbReference type="CDD" id="cd13957">
    <property type="entry name" value="PT_UbiA_Cox10"/>
    <property type="match status" value="1"/>
</dbReference>
<dbReference type="InterPro" id="IPR000537">
    <property type="entry name" value="UbiA_prenyltransferase"/>
</dbReference>
<feature type="transmembrane region" description="Helical" evidence="14">
    <location>
        <begin position="30"/>
        <end position="46"/>
    </location>
</feature>
<evidence type="ECO:0000256" key="7">
    <source>
        <dbReference type="ARBA" id="ARBA00022989"/>
    </source>
</evidence>
<evidence type="ECO:0000313" key="16">
    <source>
        <dbReference type="Proteomes" id="UP000334340"/>
    </source>
</evidence>
<gene>
    <name evidence="14" type="primary">ctaB</name>
    <name evidence="15" type="ORF">MELA_01446</name>
</gene>
<keyword evidence="7 14" id="KW-1133">Transmembrane helix</keyword>
<keyword evidence="4 14" id="KW-1003">Cell membrane</keyword>
<dbReference type="Proteomes" id="UP000334340">
    <property type="component" value="Unassembled WGS sequence"/>
</dbReference>
<evidence type="ECO:0000313" key="15">
    <source>
        <dbReference type="EMBL" id="VUZ85070.1"/>
    </source>
</evidence>
<comment type="function">
    <text evidence="14">Converts heme B (protoheme IX) to heme O by substitution of the vinyl group on carbon 2 of heme B porphyrin ring with a hydroxyethyl farnesyl side group.</text>
</comment>
<protein>
    <recommendedName>
        <fullName evidence="11 14">Protoheme IX farnesyltransferase</fullName>
        <ecNumber evidence="3 14">2.5.1.141</ecNumber>
    </recommendedName>
    <alternativeName>
        <fullName evidence="12 14">Heme B farnesyltransferase</fullName>
    </alternativeName>
    <alternativeName>
        <fullName evidence="10 14">Heme O synthase</fullName>
    </alternativeName>
</protein>
<evidence type="ECO:0000256" key="4">
    <source>
        <dbReference type="ARBA" id="ARBA00022475"/>
    </source>
</evidence>
<evidence type="ECO:0000256" key="1">
    <source>
        <dbReference type="ARBA" id="ARBA00004651"/>
    </source>
</evidence>
<dbReference type="Pfam" id="PF01040">
    <property type="entry name" value="UbiA"/>
    <property type="match status" value="1"/>
</dbReference>
<dbReference type="InterPro" id="IPR044878">
    <property type="entry name" value="UbiA_sf"/>
</dbReference>
<keyword evidence="6 14" id="KW-0812">Transmembrane</keyword>
<dbReference type="GO" id="GO:0048034">
    <property type="term" value="P:heme O biosynthetic process"/>
    <property type="evidence" value="ECO:0007669"/>
    <property type="project" value="UniProtKB-UniRule"/>
</dbReference>
<dbReference type="GO" id="GO:0005886">
    <property type="term" value="C:plasma membrane"/>
    <property type="evidence" value="ECO:0007669"/>
    <property type="project" value="UniProtKB-SubCell"/>
</dbReference>
<comment type="miscellaneous">
    <text evidence="14">Carbon 2 of the heme B porphyrin ring is defined according to the Fischer nomenclature.</text>
</comment>
<dbReference type="PROSITE" id="PS00943">
    <property type="entry name" value="UBIA"/>
    <property type="match status" value="1"/>
</dbReference>
<evidence type="ECO:0000256" key="8">
    <source>
        <dbReference type="ARBA" id="ARBA00023133"/>
    </source>
</evidence>
<dbReference type="InterPro" id="IPR030470">
    <property type="entry name" value="UbiA_prenylTrfase_CS"/>
</dbReference>
<dbReference type="InterPro" id="IPR006369">
    <property type="entry name" value="Protohaem_IX_farnesylTrfase"/>
</dbReference>
<comment type="catalytic activity">
    <reaction evidence="13 14">
        <text>heme b + (2E,6E)-farnesyl diphosphate + H2O = Fe(II)-heme o + diphosphate</text>
        <dbReference type="Rhea" id="RHEA:28070"/>
        <dbReference type="ChEBI" id="CHEBI:15377"/>
        <dbReference type="ChEBI" id="CHEBI:33019"/>
        <dbReference type="ChEBI" id="CHEBI:60344"/>
        <dbReference type="ChEBI" id="CHEBI:60530"/>
        <dbReference type="ChEBI" id="CHEBI:175763"/>
        <dbReference type="EC" id="2.5.1.141"/>
    </reaction>
</comment>
<keyword evidence="8 14" id="KW-0350">Heme biosynthesis</keyword>
<evidence type="ECO:0000256" key="14">
    <source>
        <dbReference type="HAMAP-Rule" id="MF_00154"/>
    </source>
</evidence>
<dbReference type="PANTHER" id="PTHR43448">
    <property type="entry name" value="PROTOHEME IX FARNESYLTRANSFERASE, MITOCHONDRIAL"/>
    <property type="match status" value="1"/>
</dbReference>
<comment type="subcellular location">
    <subcellularLocation>
        <location evidence="1 14">Cell membrane</location>
        <topology evidence="1 14">Multi-pass membrane protein</topology>
    </subcellularLocation>
</comment>
<dbReference type="HAMAP" id="MF_00154">
    <property type="entry name" value="CyoE_CtaB"/>
    <property type="match status" value="1"/>
</dbReference>
<feature type="transmembrane region" description="Helical" evidence="14">
    <location>
        <begin position="52"/>
        <end position="76"/>
    </location>
</feature>
<dbReference type="NCBIfam" id="TIGR01473">
    <property type="entry name" value="cyoE_ctaB"/>
    <property type="match status" value="1"/>
</dbReference>
<feature type="transmembrane region" description="Helical" evidence="14">
    <location>
        <begin position="279"/>
        <end position="296"/>
    </location>
</feature>
<evidence type="ECO:0000256" key="11">
    <source>
        <dbReference type="ARBA" id="ARBA00040810"/>
    </source>
</evidence>
<sequence>MMPTSHTLGAEVTRASRRAADFVSLMKPRILLMVLLTILAGFYLGVRSTPDYVVLLQVLAGTALAAGGTLALNQFLERDLDARMARTLLRPLPSGRLQPVEVLLFGVVLVVSGLLYLAIAVNVVSGLAAAVTAGSYLLLYTPMKRKTAWCLIVGAVPGALPPVIGWAAATGRFDIEAWVLFAILYVWQLPHTLAIAMQYREDFARAGIRLLPEIDPDDHMTKWRIICDCLVLLAVSLLPTLIGFAGALYCLGALALGIGMLGCGIALVRRRTATDARRLVLASLVYLPALLLLMVLDRVPL</sequence>
<evidence type="ECO:0000256" key="12">
    <source>
        <dbReference type="ARBA" id="ARBA00042475"/>
    </source>
</evidence>
<evidence type="ECO:0000256" key="3">
    <source>
        <dbReference type="ARBA" id="ARBA00012292"/>
    </source>
</evidence>
<dbReference type="EMBL" id="CABIKM010000022">
    <property type="protein sequence ID" value="VUZ85070.1"/>
    <property type="molecule type" value="Genomic_DNA"/>
</dbReference>